<reference evidence="1 2" key="1">
    <citation type="submission" date="2019-10" db="EMBL/GenBank/DDBJ databases">
        <authorList>
            <person name="Karimi E."/>
        </authorList>
    </citation>
    <scope>NUCLEOTIDE SEQUENCE [LARGE SCALE GENOMIC DNA]</scope>
    <source>
        <strain evidence="1">Bacillus sp. 71</strain>
    </source>
</reference>
<evidence type="ECO:0000313" key="1">
    <source>
        <dbReference type="EMBL" id="VXB46384.1"/>
    </source>
</evidence>
<accession>A0A653QV84</accession>
<dbReference type="Proteomes" id="UP000437562">
    <property type="component" value="Unassembled WGS sequence"/>
</dbReference>
<organism evidence="1 2">
    <name type="scientific">Bacillus mycoides</name>
    <dbReference type="NCBI Taxonomy" id="1405"/>
    <lineage>
        <taxon>Bacteria</taxon>
        <taxon>Bacillati</taxon>
        <taxon>Bacillota</taxon>
        <taxon>Bacilli</taxon>
        <taxon>Bacillales</taxon>
        <taxon>Bacillaceae</taxon>
        <taxon>Bacillus</taxon>
        <taxon>Bacillus cereus group</taxon>
    </lineage>
</organism>
<sequence>MSDTVYFYSIWKFMRRPLGYITFFCERTIQWINCLNFQLVLK</sequence>
<proteinExistence type="predicted"/>
<dbReference type="AlphaFoldDB" id="A0A653QV84"/>
<gene>
    <name evidence="1" type="ORF">BACI71_110544</name>
</gene>
<dbReference type="EMBL" id="CABWMC010000003">
    <property type="protein sequence ID" value="VXB46384.1"/>
    <property type="molecule type" value="Genomic_DNA"/>
</dbReference>
<name>A0A653QV84_BACMY</name>
<evidence type="ECO:0000313" key="2">
    <source>
        <dbReference type="Proteomes" id="UP000437562"/>
    </source>
</evidence>
<protein>
    <submittedName>
        <fullName evidence="1">Uncharacterized protein</fullName>
    </submittedName>
</protein>